<dbReference type="Proteomes" id="UP000772434">
    <property type="component" value="Unassembled WGS sequence"/>
</dbReference>
<gene>
    <name evidence="3" type="ORF">BDP27DRAFT_1368045</name>
</gene>
<keyword evidence="2" id="KW-0812">Transmembrane</keyword>
<evidence type="ECO:0000256" key="2">
    <source>
        <dbReference type="SAM" id="Phobius"/>
    </source>
</evidence>
<evidence type="ECO:0000313" key="3">
    <source>
        <dbReference type="EMBL" id="KAF9063401.1"/>
    </source>
</evidence>
<proteinExistence type="predicted"/>
<dbReference type="AlphaFoldDB" id="A0A9P5PHC3"/>
<feature type="compositionally biased region" description="Basic and acidic residues" evidence="1">
    <location>
        <begin position="62"/>
        <end position="74"/>
    </location>
</feature>
<dbReference type="EMBL" id="JADNRY010000147">
    <property type="protein sequence ID" value="KAF9063401.1"/>
    <property type="molecule type" value="Genomic_DNA"/>
</dbReference>
<name>A0A9P5PHC3_9AGAR</name>
<accession>A0A9P5PHC3</accession>
<keyword evidence="4" id="KW-1185">Reference proteome</keyword>
<comment type="caution">
    <text evidence="3">The sequence shown here is derived from an EMBL/GenBank/DDBJ whole genome shotgun (WGS) entry which is preliminary data.</text>
</comment>
<feature type="transmembrane region" description="Helical" evidence="2">
    <location>
        <begin position="12"/>
        <end position="33"/>
    </location>
</feature>
<organism evidence="3 4">
    <name type="scientific">Rhodocollybia butyracea</name>
    <dbReference type="NCBI Taxonomy" id="206335"/>
    <lineage>
        <taxon>Eukaryota</taxon>
        <taxon>Fungi</taxon>
        <taxon>Dikarya</taxon>
        <taxon>Basidiomycota</taxon>
        <taxon>Agaricomycotina</taxon>
        <taxon>Agaricomycetes</taxon>
        <taxon>Agaricomycetidae</taxon>
        <taxon>Agaricales</taxon>
        <taxon>Marasmiineae</taxon>
        <taxon>Omphalotaceae</taxon>
        <taxon>Rhodocollybia</taxon>
    </lineage>
</organism>
<feature type="region of interest" description="Disordered" evidence="1">
    <location>
        <begin position="41"/>
        <end position="90"/>
    </location>
</feature>
<evidence type="ECO:0000313" key="4">
    <source>
        <dbReference type="Proteomes" id="UP000772434"/>
    </source>
</evidence>
<feature type="compositionally biased region" description="Polar residues" evidence="1">
    <location>
        <begin position="78"/>
        <end position="89"/>
    </location>
</feature>
<evidence type="ECO:0000256" key="1">
    <source>
        <dbReference type="SAM" id="MobiDB-lite"/>
    </source>
</evidence>
<keyword evidence="2" id="KW-1133">Transmembrane helix</keyword>
<reference evidence="3" key="1">
    <citation type="submission" date="2020-11" db="EMBL/GenBank/DDBJ databases">
        <authorList>
            <consortium name="DOE Joint Genome Institute"/>
            <person name="Ahrendt S."/>
            <person name="Riley R."/>
            <person name="Andreopoulos W."/>
            <person name="Labutti K."/>
            <person name="Pangilinan J."/>
            <person name="Ruiz-Duenas F.J."/>
            <person name="Barrasa J.M."/>
            <person name="Sanchez-Garcia M."/>
            <person name="Camarero S."/>
            <person name="Miyauchi S."/>
            <person name="Serrano A."/>
            <person name="Linde D."/>
            <person name="Babiker R."/>
            <person name="Drula E."/>
            <person name="Ayuso-Fernandez I."/>
            <person name="Pacheco R."/>
            <person name="Padilla G."/>
            <person name="Ferreira P."/>
            <person name="Barriuso J."/>
            <person name="Kellner H."/>
            <person name="Castanera R."/>
            <person name="Alfaro M."/>
            <person name="Ramirez L."/>
            <person name="Pisabarro A.G."/>
            <person name="Kuo A."/>
            <person name="Tritt A."/>
            <person name="Lipzen A."/>
            <person name="He G."/>
            <person name="Yan M."/>
            <person name="Ng V."/>
            <person name="Cullen D."/>
            <person name="Martin F."/>
            <person name="Rosso M.-N."/>
            <person name="Henrissat B."/>
            <person name="Hibbett D."/>
            <person name="Martinez A.T."/>
            <person name="Grigoriev I.V."/>
        </authorList>
    </citation>
    <scope>NUCLEOTIDE SEQUENCE</scope>
    <source>
        <strain evidence="3">AH 40177</strain>
    </source>
</reference>
<protein>
    <submittedName>
        <fullName evidence="3">Uncharacterized protein</fullName>
    </submittedName>
</protein>
<keyword evidence="2" id="KW-0472">Membrane</keyword>
<feature type="compositionally biased region" description="Low complexity" evidence="1">
    <location>
        <begin position="41"/>
        <end position="59"/>
    </location>
</feature>
<sequence length="167" mass="18991">MASWTHSILPALFFYQSCALAYISSQFVILLSYTMNQMNSSSPLPIQPTQSTTSSSPFPHNTQRDRAAQWERDFNALTPEQQTNEQTTSEAKRRWMASYYKSVSSCQPGAPRDYDICNRPPRKSNDGISSLQNLPPNVESTISMYMRLDRVELGSDEARRKATIQHC</sequence>